<organism evidence="2 3">
    <name type="scientific">Scleropages formosus</name>
    <name type="common">Asian bonytongue</name>
    <name type="synonym">Osteoglossum formosum</name>
    <dbReference type="NCBI Taxonomy" id="113540"/>
    <lineage>
        <taxon>Eukaryota</taxon>
        <taxon>Metazoa</taxon>
        <taxon>Chordata</taxon>
        <taxon>Craniata</taxon>
        <taxon>Vertebrata</taxon>
        <taxon>Euteleostomi</taxon>
        <taxon>Actinopterygii</taxon>
        <taxon>Neopterygii</taxon>
        <taxon>Teleostei</taxon>
        <taxon>Osteoglossocephala</taxon>
        <taxon>Osteoglossomorpha</taxon>
        <taxon>Osteoglossiformes</taxon>
        <taxon>Osteoglossidae</taxon>
        <taxon>Scleropages</taxon>
    </lineage>
</organism>
<feature type="region of interest" description="Disordered" evidence="1">
    <location>
        <begin position="146"/>
        <end position="180"/>
    </location>
</feature>
<keyword evidence="3" id="KW-1185">Reference proteome</keyword>
<dbReference type="Ensembl" id="ENSSFOT00015030196.2">
    <property type="protein sequence ID" value="ENSSFOP00015029856.2"/>
    <property type="gene ID" value="ENSSFOG00015019187.2"/>
</dbReference>
<evidence type="ECO:0000313" key="2">
    <source>
        <dbReference type="Ensembl" id="ENSSFOP00015029856.2"/>
    </source>
</evidence>
<reference evidence="2" key="2">
    <citation type="submission" date="2025-08" db="UniProtKB">
        <authorList>
            <consortium name="Ensembl"/>
        </authorList>
    </citation>
    <scope>IDENTIFICATION</scope>
</reference>
<dbReference type="OrthoDB" id="9836384at2759"/>
<protein>
    <submittedName>
        <fullName evidence="2">Uncharacterized protein</fullName>
    </submittedName>
</protein>
<feature type="compositionally biased region" description="Pro residues" evidence="1">
    <location>
        <begin position="157"/>
        <end position="168"/>
    </location>
</feature>
<dbReference type="GeneTree" id="ENSGT00390000004807"/>
<evidence type="ECO:0000313" key="3">
    <source>
        <dbReference type="Proteomes" id="UP000694397"/>
    </source>
</evidence>
<reference evidence="2" key="3">
    <citation type="submission" date="2025-09" db="UniProtKB">
        <authorList>
            <consortium name="Ensembl"/>
        </authorList>
    </citation>
    <scope>IDENTIFICATION</scope>
</reference>
<proteinExistence type="predicted"/>
<sequence>MESMGEFDRECPMVKRFCQQMSEDDFEQQGLSYTQQALEELFSAMERQPKLCERVVRKRKQAELERGTPGVSIKARFFSVVEGKLNRCNTVGPDELRDRVSQLRAEMEKVQAYAQEAKRASRCTSQHPPEKRDIVLSTMARQEKLAPPLCPGASSVAPPPPPPLPPPSGSATPVRDHVSHQQVAATPDILSSYGLSRLNRPGSFMDPNTPKPDHREGSHPHLDIQTELLAYNPARRLKATGVSR</sequence>
<dbReference type="PANTHER" id="PTHR36867:SF1">
    <property type="entry name" value="RIKEN CDNA 2610318N02 GENE"/>
    <property type="match status" value="1"/>
</dbReference>
<dbReference type="AlphaFoldDB" id="A0A8C9S095"/>
<accession>A0A8C9S095</accession>
<gene>
    <name evidence="2" type="primary">LOC108938074</name>
</gene>
<name>A0A8C9S095_SCLFO</name>
<feature type="compositionally biased region" description="Basic and acidic residues" evidence="1">
    <location>
        <begin position="211"/>
        <end position="222"/>
    </location>
</feature>
<evidence type="ECO:0000256" key="1">
    <source>
        <dbReference type="SAM" id="MobiDB-lite"/>
    </source>
</evidence>
<dbReference type="PANTHER" id="PTHR36867">
    <property type="entry name" value="MCG131172, ISOFORM CRA_A"/>
    <property type="match status" value="1"/>
</dbReference>
<reference evidence="2 3" key="1">
    <citation type="submission" date="2019-04" db="EMBL/GenBank/DDBJ databases">
        <authorList>
            <consortium name="Wellcome Sanger Institute Data Sharing"/>
        </authorList>
    </citation>
    <scope>NUCLEOTIDE SEQUENCE [LARGE SCALE GENOMIC DNA]</scope>
</reference>
<feature type="region of interest" description="Disordered" evidence="1">
    <location>
        <begin position="193"/>
        <end position="222"/>
    </location>
</feature>
<dbReference type="Proteomes" id="UP000694397">
    <property type="component" value="Chromosome 17"/>
</dbReference>